<sequence length="221" mass="25110">MEMFQRSLHLNGLSPISCHFVGSEEEMIERCEISKKNIAATMPWFPAREAEWVRDGAAADDRCDGFWRGQRLLQSRLCIQVRWRHNEGNASGTLHSSLNHSSPKDVVSSPSVLSQKNIDQACMSSVTMSNFTDMCVWDRMFGLSPSRSRMKFLRQALTNDNFAPMFMTATTVPKDPNSQKLYSNADTVFSGIIRKTEDKNVSLVFSQYWIGYLDVHGIGWN</sequence>
<proteinExistence type="predicted"/>
<reference evidence="1 2" key="1">
    <citation type="journal article" date="2022" name="Nat. Plants">
        <title>Genomes of leafy and leafless Platanthera orchids illuminate the evolution of mycoheterotrophy.</title>
        <authorList>
            <person name="Li M.H."/>
            <person name="Liu K.W."/>
            <person name="Li Z."/>
            <person name="Lu H.C."/>
            <person name="Ye Q.L."/>
            <person name="Zhang D."/>
            <person name="Wang J.Y."/>
            <person name="Li Y.F."/>
            <person name="Zhong Z.M."/>
            <person name="Liu X."/>
            <person name="Yu X."/>
            <person name="Liu D.K."/>
            <person name="Tu X.D."/>
            <person name="Liu B."/>
            <person name="Hao Y."/>
            <person name="Liao X.Y."/>
            <person name="Jiang Y.T."/>
            <person name="Sun W.H."/>
            <person name="Chen J."/>
            <person name="Chen Y.Q."/>
            <person name="Ai Y."/>
            <person name="Zhai J.W."/>
            <person name="Wu S.S."/>
            <person name="Zhou Z."/>
            <person name="Hsiao Y.Y."/>
            <person name="Wu W.L."/>
            <person name="Chen Y.Y."/>
            <person name="Lin Y.F."/>
            <person name="Hsu J.L."/>
            <person name="Li C.Y."/>
            <person name="Wang Z.W."/>
            <person name="Zhao X."/>
            <person name="Zhong W.Y."/>
            <person name="Ma X.K."/>
            <person name="Ma L."/>
            <person name="Huang J."/>
            <person name="Chen G.Z."/>
            <person name="Huang M.Z."/>
            <person name="Huang L."/>
            <person name="Peng D.H."/>
            <person name="Luo Y.B."/>
            <person name="Zou S.Q."/>
            <person name="Chen S.P."/>
            <person name="Lan S."/>
            <person name="Tsai W.C."/>
            <person name="Van de Peer Y."/>
            <person name="Liu Z.J."/>
        </authorList>
    </citation>
    <scope>NUCLEOTIDE SEQUENCE [LARGE SCALE GENOMIC DNA]</scope>
    <source>
        <strain evidence="1">Lor288</strain>
    </source>
</reference>
<gene>
    <name evidence="1" type="ORF">KSP40_PGU000016</name>
</gene>
<protein>
    <submittedName>
        <fullName evidence="1">Uncharacterized protein</fullName>
    </submittedName>
</protein>
<keyword evidence="2" id="KW-1185">Reference proteome</keyword>
<organism evidence="1 2">
    <name type="scientific">Platanthera guangdongensis</name>
    <dbReference type="NCBI Taxonomy" id="2320717"/>
    <lineage>
        <taxon>Eukaryota</taxon>
        <taxon>Viridiplantae</taxon>
        <taxon>Streptophyta</taxon>
        <taxon>Embryophyta</taxon>
        <taxon>Tracheophyta</taxon>
        <taxon>Spermatophyta</taxon>
        <taxon>Magnoliopsida</taxon>
        <taxon>Liliopsida</taxon>
        <taxon>Asparagales</taxon>
        <taxon>Orchidaceae</taxon>
        <taxon>Orchidoideae</taxon>
        <taxon>Orchideae</taxon>
        <taxon>Orchidinae</taxon>
        <taxon>Platanthera</taxon>
    </lineage>
</organism>
<comment type="caution">
    <text evidence="1">The sequence shown here is derived from an EMBL/GenBank/DDBJ whole genome shotgun (WGS) entry which is preliminary data.</text>
</comment>
<evidence type="ECO:0000313" key="2">
    <source>
        <dbReference type="Proteomes" id="UP001412067"/>
    </source>
</evidence>
<evidence type="ECO:0000313" key="1">
    <source>
        <dbReference type="EMBL" id="KAK8950570.1"/>
    </source>
</evidence>
<accession>A0ABR2LV17</accession>
<dbReference type="Proteomes" id="UP001412067">
    <property type="component" value="Unassembled WGS sequence"/>
</dbReference>
<name>A0ABR2LV17_9ASPA</name>
<dbReference type="EMBL" id="JBBWWR010000015">
    <property type="protein sequence ID" value="KAK8950570.1"/>
    <property type="molecule type" value="Genomic_DNA"/>
</dbReference>